<dbReference type="AlphaFoldDB" id="A0A9P8D1B6"/>
<organism evidence="2 3">
    <name type="scientific">Mortierella alpina</name>
    <name type="common">Oleaginous fungus</name>
    <name type="synonym">Mortierella renispora</name>
    <dbReference type="NCBI Taxonomy" id="64518"/>
    <lineage>
        <taxon>Eukaryota</taxon>
        <taxon>Fungi</taxon>
        <taxon>Fungi incertae sedis</taxon>
        <taxon>Mucoromycota</taxon>
        <taxon>Mortierellomycotina</taxon>
        <taxon>Mortierellomycetes</taxon>
        <taxon>Mortierellales</taxon>
        <taxon>Mortierellaceae</taxon>
        <taxon>Mortierella</taxon>
    </lineage>
</organism>
<feature type="compositionally biased region" description="Polar residues" evidence="1">
    <location>
        <begin position="81"/>
        <end position="102"/>
    </location>
</feature>
<proteinExistence type="predicted"/>
<evidence type="ECO:0000313" key="2">
    <source>
        <dbReference type="EMBL" id="KAG9327021.1"/>
    </source>
</evidence>
<feature type="compositionally biased region" description="Low complexity" evidence="1">
    <location>
        <begin position="50"/>
        <end position="74"/>
    </location>
</feature>
<feature type="region of interest" description="Disordered" evidence="1">
    <location>
        <begin position="50"/>
        <end position="109"/>
    </location>
</feature>
<evidence type="ECO:0000313" key="3">
    <source>
        <dbReference type="Proteomes" id="UP000717515"/>
    </source>
</evidence>
<dbReference type="Proteomes" id="UP000717515">
    <property type="component" value="Unassembled WGS sequence"/>
</dbReference>
<comment type="caution">
    <text evidence="2">The sequence shown here is derived from an EMBL/GenBank/DDBJ whole genome shotgun (WGS) entry which is preliminary data.</text>
</comment>
<evidence type="ECO:0000256" key="1">
    <source>
        <dbReference type="SAM" id="MobiDB-lite"/>
    </source>
</evidence>
<reference evidence="2" key="1">
    <citation type="submission" date="2021-07" db="EMBL/GenBank/DDBJ databases">
        <title>Draft genome of Mortierella alpina, strain LL118, isolated from an aspen leaf litter sample.</title>
        <authorList>
            <person name="Yang S."/>
            <person name="Vinatzer B.A."/>
        </authorList>
    </citation>
    <scope>NUCLEOTIDE SEQUENCE</scope>
    <source>
        <strain evidence="2">LL118</strain>
    </source>
</reference>
<accession>A0A9P8D1B6</accession>
<protein>
    <submittedName>
        <fullName evidence="2">Uncharacterized protein</fullName>
    </submittedName>
</protein>
<gene>
    <name evidence="2" type="ORF">KVV02_006498</name>
</gene>
<dbReference type="EMBL" id="JAIFTL010000010">
    <property type="protein sequence ID" value="KAG9327021.1"/>
    <property type="molecule type" value="Genomic_DNA"/>
</dbReference>
<sequence length="222" mass="24224">MTQVMHLEQFRLSQEAARCFDDDLDFCPSLTAKELSEIILASILAQKENQAKQLQQQRPSPTATSPTSPTNPGSRAISIVDPTSRTPLYIPPTTTAKSSSNGFARGAGRYSGSTTPATAGLMAPQSQSDSYFNITPSLGRQQQQQQQQQQLFNSMYGSYPYQQSHQAYTMGMTSPTMDSYSPPRLASRIPIVNPDNGSIVSVPEAAPTASPAWYQNHFVAVR</sequence>
<name>A0A9P8D1B6_MORAP</name>